<evidence type="ECO:0000313" key="7">
    <source>
        <dbReference type="Proteomes" id="UP000317243"/>
    </source>
</evidence>
<keyword evidence="2 6" id="KW-0378">Hydrolase</keyword>
<dbReference type="RefSeq" id="WP_146506879.1">
    <property type="nucleotide sequence ID" value="NZ_SIHI01000001.1"/>
</dbReference>
<feature type="region of interest" description="Disordered" evidence="3">
    <location>
        <begin position="464"/>
        <end position="488"/>
    </location>
</feature>
<keyword evidence="4" id="KW-0732">Signal</keyword>
<dbReference type="Pfam" id="PF00884">
    <property type="entry name" value="Sulfatase"/>
    <property type="match status" value="1"/>
</dbReference>
<feature type="signal peptide" evidence="4">
    <location>
        <begin position="1"/>
        <end position="28"/>
    </location>
</feature>
<dbReference type="EMBL" id="SIHI01000001">
    <property type="protein sequence ID" value="TWT56986.1"/>
    <property type="molecule type" value="Genomic_DNA"/>
</dbReference>
<dbReference type="InterPro" id="IPR017850">
    <property type="entry name" value="Alkaline_phosphatase_core_sf"/>
</dbReference>
<feature type="compositionally biased region" description="Basic and acidic residues" evidence="3">
    <location>
        <begin position="474"/>
        <end position="488"/>
    </location>
</feature>
<feature type="chain" id="PRO_5022865949" evidence="4">
    <location>
        <begin position="29"/>
        <end position="488"/>
    </location>
</feature>
<gene>
    <name evidence="6" type="primary">atsA_7</name>
    <name evidence="6" type="ORF">KOR42_03420</name>
</gene>
<dbReference type="InterPro" id="IPR000917">
    <property type="entry name" value="Sulfatase_N"/>
</dbReference>
<accession>A0A5C5X233</accession>
<protein>
    <submittedName>
        <fullName evidence="6">Arylsulfatase</fullName>
        <ecNumber evidence="6">3.1.6.1</ecNumber>
    </submittedName>
</protein>
<evidence type="ECO:0000256" key="2">
    <source>
        <dbReference type="ARBA" id="ARBA00022801"/>
    </source>
</evidence>
<evidence type="ECO:0000256" key="1">
    <source>
        <dbReference type="ARBA" id="ARBA00008779"/>
    </source>
</evidence>
<sequence precursor="true">MLLSFISCRIGKLASRSTLLLLAGFTLACLSHLKEATANERPNVLLITADDLGLQLGCYGDTAIETPNLDRLAESGTLFETAYVTQASCSPSRSSMFSGMYPHTNGQYGLLNADVGFQLHDFVQKQTIPVLLKKAGYRTGIIGKLHVGPESSFPFDNRYRVDGRDVEKIANTVAPFMNEEEPFFLMVNYTDPHVARSSRQSSERYFPNQLKGHPKTPKQVGEVPPFPFQQIDTPEQMKRVTGYYNTVLRVDDGIGLLMQKLEDSGKRDNTLIIFVGDHGPPFDRGKTTCYEAGLRVPFLVSWPQMEQIPRSSSFVSTVDILPTILDATSLDQPENLQGKSLKPVLTGDDASWRSFLAGEFHYHGSTPFFPRRAIRDQRFKLIHNLLAGSRKPNQGIDGDKAARFSQQDSVPAEVKRAFQTYANPTEFELYDLQADPWEFRNLAELPEYQSELARMQDALMNWRKETDDPLLTEEGTKPIAEYESRKRK</sequence>
<dbReference type="OrthoDB" id="9762324at2"/>
<feature type="domain" description="Sulfatase N-terminal" evidence="5">
    <location>
        <begin position="42"/>
        <end position="328"/>
    </location>
</feature>
<comment type="similarity">
    <text evidence="1">Belongs to the sulfatase family.</text>
</comment>
<dbReference type="Gene3D" id="3.40.720.10">
    <property type="entry name" value="Alkaline Phosphatase, subunit A"/>
    <property type="match status" value="1"/>
</dbReference>
<evidence type="ECO:0000256" key="4">
    <source>
        <dbReference type="SAM" id="SignalP"/>
    </source>
</evidence>
<dbReference type="InterPro" id="IPR050738">
    <property type="entry name" value="Sulfatase"/>
</dbReference>
<dbReference type="PANTHER" id="PTHR42693:SF53">
    <property type="entry name" value="ENDO-4-O-SULFATASE"/>
    <property type="match status" value="1"/>
</dbReference>
<reference evidence="6 7" key="1">
    <citation type="submission" date="2019-02" db="EMBL/GenBank/DDBJ databases">
        <title>Deep-cultivation of Planctomycetes and their phenomic and genomic characterization uncovers novel biology.</title>
        <authorList>
            <person name="Wiegand S."/>
            <person name="Jogler M."/>
            <person name="Boedeker C."/>
            <person name="Pinto D."/>
            <person name="Vollmers J."/>
            <person name="Rivas-Marin E."/>
            <person name="Kohn T."/>
            <person name="Peeters S.H."/>
            <person name="Heuer A."/>
            <person name="Rast P."/>
            <person name="Oberbeckmann S."/>
            <person name="Bunk B."/>
            <person name="Jeske O."/>
            <person name="Meyerdierks A."/>
            <person name="Storesund J.E."/>
            <person name="Kallscheuer N."/>
            <person name="Luecker S."/>
            <person name="Lage O.M."/>
            <person name="Pohl T."/>
            <person name="Merkel B.J."/>
            <person name="Hornburger P."/>
            <person name="Mueller R.-W."/>
            <person name="Bruemmer F."/>
            <person name="Labrenz M."/>
            <person name="Spormann A.M."/>
            <person name="Op Den Camp H."/>
            <person name="Overmann J."/>
            <person name="Amann R."/>
            <person name="Jetten M.S.M."/>
            <person name="Mascher T."/>
            <person name="Medema M.H."/>
            <person name="Devos D.P."/>
            <person name="Kaster A.-K."/>
            <person name="Ovreas L."/>
            <person name="Rohde M."/>
            <person name="Galperin M.Y."/>
            <person name="Jogler C."/>
        </authorList>
    </citation>
    <scope>NUCLEOTIDE SEQUENCE [LARGE SCALE GENOMIC DNA]</scope>
    <source>
        <strain evidence="6 7">KOR42</strain>
    </source>
</reference>
<evidence type="ECO:0000313" key="6">
    <source>
        <dbReference type="EMBL" id="TWT56986.1"/>
    </source>
</evidence>
<dbReference type="Proteomes" id="UP000317243">
    <property type="component" value="Unassembled WGS sequence"/>
</dbReference>
<proteinExistence type="inferred from homology"/>
<evidence type="ECO:0000259" key="5">
    <source>
        <dbReference type="Pfam" id="PF00884"/>
    </source>
</evidence>
<comment type="caution">
    <text evidence="6">The sequence shown here is derived from an EMBL/GenBank/DDBJ whole genome shotgun (WGS) entry which is preliminary data.</text>
</comment>
<name>A0A5C5X233_9PLAN</name>
<evidence type="ECO:0000256" key="3">
    <source>
        <dbReference type="SAM" id="MobiDB-lite"/>
    </source>
</evidence>
<dbReference type="PANTHER" id="PTHR42693">
    <property type="entry name" value="ARYLSULFATASE FAMILY MEMBER"/>
    <property type="match status" value="1"/>
</dbReference>
<dbReference type="AlphaFoldDB" id="A0A5C5X233"/>
<dbReference type="GO" id="GO:0004065">
    <property type="term" value="F:arylsulfatase activity"/>
    <property type="evidence" value="ECO:0007669"/>
    <property type="project" value="UniProtKB-EC"/>
</dbReference>
<dbReference type="SUPFAM" id="SSF53649">
    <property type="entry name" value="Alkaline phosphatase-like"/>
    <property type="match status" value="1"/>
</dbReference>
<dbReference type="EC" id="3.1.6.1" evidence="6"/>
<dbReference type="CDD" id="cd16027">
    <property type="entry name" value="SGSH"/>
    <property type="match status" value="1"/>
</dbReference>
<keyword evidence="7" id="KW-1185">Reference proteome</keyword>
<organism evidence="6 7">
    <name type="scientific">Thalassoglobus neptunius</name>
    <dbReference type="NCBI Taxonomy" id="1938619"/>
    <lineage>
        <taxon>Bacteria</taxon>
        <taxon>Pseudomonadati</taxon>
        <taxon>Planctomycetota</taxon>
        <taxon>Planctomycetia</taxon>
        <taxon>Planctomycetales</taxon>
        <taxon>Planctomycetaceae</taxon>
        <taxon>Thalassoglobus</taxon>
    </lineage>
</organism>